<dbReference type="GO" id="GO:0016702">
    <property type="term" value="F:oxidoreductase activity, acting on single donors with incorporation of molecular oxygen, incorporation of two atoms of oxygen"/>
    <property type="evidence" value="ECO:0007669"/>
    <property type="project" value="InterPro"/>
</dbReference>
<dbReference type="GO" id="GO:0008199">
    <property type="term" value="F:ferric iron binding"/>
    <property type="evidence" value="ECO:0007669"/>
    <property type="project" value="InterPro"/>
</dbReference>
<gene>
    <name evidence="3" type="ORF">E4L96_08165</name>
</gene>
<dbReference type="PANTHER" id="PTHR34315">
    <property type="match status" value="1"/>
</dbReference>
<sequence length="306" mass="31017">MRHGDHHDHYDHSLEETIQTLLSMPGNRRQTLRWLFAAAGSVPLLGCGGGTTAASTASTSSTGTTSSGSTSSDSSGSGSGTGSGTSTGSTGTCAVIPEETGGPYPADGTNSSVSGVANALILSGIVRTDIRSSVAGATGTAQGVPLTIKLHLVNVGASCADLAGAAVYLWHCDRDGNYSMYSAGVTGENYLRGVQAADSSGTVTFTTIFPGCYAGRMPHVHFEVYPSLAKATSAANRIKTSQFTFPLATLNEAYTAAGYSTSVRNLASMGYASDNVFNDGTTLQMAAMSGNATTGYTATLNVGVSA</sequence>
<dbReference type="Pfam" id="PF00775">
    <property type="entry name" value="Dioxygenase_C"/>
    <property type="match status" value="1"/>
</dbReference>
<dbReference type="RefSeq" id="WP_135206718.1">
    <property type="nucleotide sequence ID" value="NZ_SPVF01000108.1"/>
</dbReference>
<keyword evidence="3" id="KW-0223">Dioxygenase</keyword>
<keyword evidence="3" id="KW-0560">Oxidoreductase</keyword>
<dbReference type="PANTHER" id="PTHR34315:SF1">
    <property type="entry name" value="INTRADIOL RING-CLEAVAGE DIOXYGENASES DOMAIN-CONTAINING PROTEIN-RELATED"/>
    <property type="match status" value="1"/>
</dbReference>
<feature type="domain" description="Intradiol ring-cleavage dioxygenases" evidence="2">
    <location>
        <begin position="137"/>
        <end position="216"/>
    </location>
</feature>
<feature type="compositionally biased region" description="Low complexity" evidence="1">
    <location>
        <begin position="52"/>
        <end position="76"/>
    </location>
</feature>
<dbReference type="InterPro" id="IPR000627">
    <property type="entry name" value="Intradiol_dOase_C"/>
</dbReference>
<feature type="region of interest" description="Disordered" evidence="1">
    <location>
        <begin position="50"/>
        <end position="109"/>
    </location>
</feature>
<dbReference type="Gene3D" id="2.60.130.10">
    <property type="entry name" value="Aromatic compound dioxygenase"/>
    <property type="match status" value="1"/>
</dbReference>
<evidence type="ECO:0000313" key="4">
    <source>
        <dbReference type="Proteomes" id="UP000298438"/>
    </source>
</evidence>
<dbReference type="EMBL" id="SPVF01000108">
    <property type="protein sequence ID" value="TFW22245.1"/>
    <property type="molecule type" value="Genomic_DNA"/>
</dbReference>
<comment type="caution">
    <text evidence="3">The sequence shown here is derived from an EMBL/GenBank/DDBJ whole genome shotgun (WGS) entry which is preliminary data.</text>
</comment>
<keyword evidence="4" id="KW-1185">Reference proteome</keyword>
<evidence type="ECO:0000313" key="3">
    <source>
        <dbReference type="EMBL" id="TFW22245.1"/>
    </source>
</evidence>
<dbReference type="InterPro" id="IPR015889">
    <property type="entry name" value="Intradiol_dOase_core"/>
</dbReference>
<proteinExistence type="predicted"/>
<dbReference type="AlphaFoldDB" id="A0A4Y9SF94"/>
<evidence type="ECO:0000259" key="2">
    <source>
        <dbReference type="Pfam" id="PF00775"/>
    </source>
</evidence>
<dbReference type="OrthoDB" id="9805815at2"/>
<organism evidence="3 4">
    <name type="scientific">Zemynaea arenosa</name>
    <dbReference type="NCBI Taxonomy" id="2561931"/>
    <lineage>
        <taxon>Bacteria</taxon>
        <taxon>Pseudomonadati</taxon>
        <taxon>Pseudomonadota</taxon>
        <taxon>Betaproteobacteria</taxon>
        <taxon>Burkholderiales</taxon>
        <taxon>Oxalobacteraceae</taxon>
        <taxon>Telluria group</taxon>
        <taxon>Zemynaea</taxon>
    </lineage>
</organism>
<dbReference type="Proteomes" id="UP000298438">
    <property type="component" value="Unassembled WGS sequence"/>
</dbReference>
<evidence type="ECO:0000256" key="1">
    <source>
        <dbReference type="SAM" id="MobiDB-lite"/>
    </source>
</evidence>
<reference evidence="3 4" key="1">
    <citation type="submission" date="2019-03" db="EMBL/GenBank/DDBJ databases">
        <title>Draft Genome Sequence of Massilia arenosa sp. nov., a Novel Massilia Species Isolated from a Sandy-loam Maize Soil.</title>
        <authorList>
            <person name="Raths R."/>
            <person name="Peta V."/>
            <person name="Bucking H."/>
        </authorList>
    </citation>
    <scope>NUCLEOTIDE SEQUENCE [LARGE SCALE GENOMIC DNA]</scope>
    <source>
        <strain evidence="3 4">MC02</strain>
    </source>
</reference>
<accession>A0A4Y9SF94</accession>
<protein>
    <submittedName>
        <fullName evidence="3">Intradiol ring-cleavage dioxygenase</fullName>
    </submittedName>
</protein>
<dbReference type="SUPFAM" id="SSF49482">
    <property type="entry name" value="Aromatic compound dioxygenase"/>
    <property type="match status" value="1"/>
</dbReference>
<name>A0A4Y9SF94_9BURK</name>